<dbReference type="Proteomes" id="UP000504636">
    <property type="component" value="Unplaced"/>
</dbReference>
<feature type="compositionally biased region" description="Basic and acidic residues" evidence="1">
    <location>
        <begin position="358"/>
        <end position="377"/>
    </location>
</feature>
<feature type="region of interest" description="Disordered" evidence="1">
    <location>
        <begin position="358"/>
        <end position="378"/>
    </location>
</feature>
<accession>A0A6A6YPH0</accession>
<reference evidence="2 4" key="1">
    <citation type="journal article" date="2020" name="Stud. Mycol.">
        <title>101 Dothideomycetes genomes: a test case for predicting lifestyles and emergence of pathogens.</title>
        <authorList>
            <person name="Haridas S."/>
            <person name="Albert R."/>
            <person name="Binder M."/>
            <person name="Bloem J."/>
            <person name="Labutti K."/>
            <person name="Salamov A."/>
            <person name="Andreopoulos B."/>
            <person name="Baker S."/>
            <person name="Barry K."/>
            <person name="Bills G."/>
            <person name="Bluhm B."/>
            <person name="Cannon C."/>
            <person name="Castanera R."/>
            <person name="Culley D."/>
            <person name="Daum C."/>
            <person name="Ezra D."/>
            <person name="Gonzalez J."/>
            <person name="Henrissat B."/>
            <person name="Kuo A."/>
            <person name="Liang C."/>
            <person name="Lipzen A."/>
            <person name="Lutzoni F."/>
            <person name="Magnuson J."/>
            <person name="Mondo S."/>
            <person name="Nolan M."/>
            <person name="Ohm R."/>
            <person name="Pangilinan J."/>
            <person name="Park H.-J."/>
            <person name="Ramirez L."/>
            <person name="Alfaro M."/>
            <person name="Sun H."/>
            <person name="Tritt A."/>
            <person name="Yoshinaga Y."/>
            <person name="Zwiers L.-H."/>
            <person name="Turgeon B."/>
            <person name="Goodwin S."/>
            <person name="Spatafora J."/>
            <person name="Crous P."/>
            <person name="Grigoriev I."/>
        </authorList>
    </citation>
    <scope>NUCLEOTIDE SEQUENCE</scope>
    <source>
        <strain evidence="2 4">CBS 304.34</strain>
    </source>
</reference>
<reference evidence="4" key="2">
    <citation type="submission" date="2020-04" db="EMBL/GenBank/DDBJ databases">
        <authorList>
            <consortium name="NCBI Genome Project"/>
        </authorList>
    </citation>
    <scope>NUCLEOTIDE SEQUENCE</scope>
    <source>
        <strain evidence="4">CBS 304.34</strain>
    </source>
</reference>
<name>A0A6A6YPH0_9PEZI</name>
<evidence type="ECO:0000256" key="1">
    <source>
        <dbReference type="SAM" id="MobiDB-lite"/>
    </source>
</evidence>
<protein>
    <submittedName>
        <fullName evidence="2 4">Uncharacterized protein</fullName>
    </submittedName>
</protein>
<gene>
    <name evidence="2 4" type="ORF">BDZ99DRAFT_497662</name>
</gene>
<keyword evidence="3" id="KW-1185">Reference proteome</keyword>
<feature type="compositionally biased region" description="Low complexity" evidence="1">
    <location>
        <begin position="1"/>
        <end position="14"/>
    </location>
</feature>
<feature type="region of interest" description="Disordered" evidence="1">
    <location>
        <begin position="1"/>
        <end position="26"/>
    </location>
</feature>
<dbReference type="AlphaFoldDB" id="A0A6A6YPH0"/>
<evidence type="ECO:0000313" key="2">
    <source>
        <dbReference type="EMBL" id="KAF2810670.1"/>
    </source>
</evidence>
<dbReference type="GeneID" id="54464427"/>
<dbReference type="EMBL" id="MU003699">
    <property type="protein sequence ID" value="KAF2810670.1"/>
    <property type="molecule type" value="Genomic_DNA"/>
</dbReference>
<organism evidence="2">
    <name type="scientific">Mytilinidion resinicola</name>
    <dbReference type="NCBI Taxonomy" id="574789"/>
    <lineage>
        <taxon>Eukaryota</taxon>
        <taxon>Fungi</taxon>
        <taxon>Dikarya</taxon>
        <taxon>Ascomycota</taxon>
        <taxon>Pezizomycotina</taxon>
        <taxon>Dothideomycetes</taxon>
        <taxon>Pleosporomycetidae</taxon>
        <taxon>Mytilinidiales</taxon>
        <taxon>Mytilinidiaceae</taxon>
        <taxon>Mytilinidion</taxon>
    </lineage>
</organism>
<proteinExistence type="predicted"/>
<evidence type="ECO:0000313" key="3">
    <source>
        <dbReference type="Proteomes" id="UP000504636"/>
    </source>
</evidence>
<evidence type="ECO:0000313" key="4">
    <source>
        <dbReference type="RefSeq" id="XP_033577634.1"/>
    </source>
</evidence>
<dbReference type="RefSeq" id="XP_033577634.1">
    <property type="nucleotide sequence ID" value="XM_033723534.1"/>
</dbReference>
<dbReference type="OrthoDB" id="3791173at2759"/>
<sequence>MEPNTPLNPSNNTTEFIPLPSQHHPPARLNASFAKPTTEGDTTSWEPAEAWDNPIWGWLLLNPSTNDLYFFDRDGSFHCELRLDDPQALVETSHDVSAPNQLQRLLDHLRNETAFRALSNMLAVAVSGKDSDVYAELADSSLPGYPFALVTVAFGVELATATLAPEDAAHLPAFKLELGSADRSYDGLVGSWPCLSTNSLAFDFSKFCTHVALLLDGSYAPEPSSASPVELIAPANYPSLPPSPPPLATSTEAPATAQRKNLTVFGALVDPSTPLHAACEGLETKELNLEPWVRERAVEKIKVFFHARSVDGIRNVAGMKIGGGGVGEGATDGDTAKDRGKVASLGTAEWEWLQPYEKKREGGGLGEERLGEERPRFEAGAGGALEGFLLVRKPGGGEG</sequence>
<reference evidence="4" key="3">
    <citation type="submission" date="2025-04" db="UniProtKB">
        <authorList>
            <consortium name="RefSeq"/>
        </authorList>
    </citation>
    <scope>IDENTIFICATION</scope>
    <source>
        <strain evidence="4">CBS 304.34</strain>
    </source>
</reference>